<evidence type="ECO:0000313" key="2">
    <source>
        <dbReference type="Proteomes" id="UP001215280"/>
    </source>
</evidence>
<comment type="caution">
    <text evidence="1">The sequence shown here is derived from an EMBL/GenBank/DDBJ whole genome shotgun (WGS) entry which is preliminary data.</text>
</comment>
<organism evidence="1 2">
    <name type="scientific">Mycena maculata</name>
    <dbReference type="NCBI Taxonomy" id="230809"/>
    <lineage>
        <taxon>Eukaryota</taxon>
        <taxon>Fungi</taxon>
        <taxon>Dikarya</taxon>
        <taxon>Basidiomycota</taxon>
        <taxon>Agaricomycotina</taxon>
        <taxon>Agaricomycetes</taxon>
        <taxon>Agaricomycetidae</taxon>
        <taxon>Agaricales</taxon>
        <taxon>Marasmiineae</taxon>
        <taxon>Mycenaceae</taxon>
        <taxon>Mycena</taxon>
    </lineage>
</organism>
<gene>
    <name evidence="1" type="ORF">DFH07DRAFT_776846</name>
</gene>
<sequence>MSASISFLPPDSRHPLRSPLQLRWCTQIRRPRTYHLIFCGSGSDTFDDKTGRTGRTLDFTARLCFRQTPEPFPDGYAFISSFARFKRARGRSDWVQRSSCPTKPGSREIHARRVLFLSAPVSQLIKGTTALDLPGSAFLEIGTRPLSSVANSTTAIAQIHPRSTPTQAIHALDSPVQLSLSIGSHPSERLGKAQTTRLAQLPLPIYGIILELE</sequence>
<dbReference type="Proteomes" id="UP001215280">
    <property type="component" value="Unassembled WGS sequence"/>
</dbReference>
<accession>A0AAD7N4H9</accession>
<keyword evidence="2" id="KW-1185">Reference proteome</keyword>
<proteinExistence type="predicted"/>
<protein>
    <submittedName>
        <fullName evidence="1">Uncharacterized protein</fullName>
    </submittedName>
</protein>
<evidence type="ECO:0000313" key="1">
    <source>
        <dbReference type="EMBL" id="KAJ7745233.1"/>
    </source>
</evidence>
<reference evidence="1" key="1">
    <citation type="submission" date="2023-03" db="EMBL/GenBank/DDBJ databases">
        <title>Massive genome expansion in bonnet fungi (Mycena s.s.) driven by repeated elements and novel gene families across ecological guilds.</title>
        <authorList>
            <consortium name="Lawrence Berkeley National Laboratory"/>
            <person name="Harder C.B."/>
            <person name="Miyauchi S."/>
            <person name="Viragh M."/>
            <person name="Kuo A."/>
            <person name="Thoen E."/>
            <person name="Andreopoulos B."/>
            <person name="Lu D."/>
            <person name="Skrede I."/>
            <person name="Drula E."/>
            <person name="Henrissat B."/>
            <person name="Morin E."/>
            <person name="Kohler A."/>
            <person name="Barry K."/>
            <person name="LaButti K."/>
            <person name="Morin E."/>
            <person name="Salamov A."/>
            <person name="Lipzen A."/>
            <person name="Mereny Z."/>
            <person name="Hegedus B."/>
            <person name="Baldrian P."/>
            <person name="Stursova M."/>
            <person name="Weitz H."/>
            <person name="Taylor A."/>
            <person name="Grigoriev I.V."/>
            <person name="Nagy L.G."/>
            <person name="Martin F."/>
            <person name="Kauserud H."/>
        </authorList>
    </citation>
    <scope>NUCLEOTIDE SEQUENCE</scope>
    <source>
        <strain evidence="1">CBHHK188m</strain>
    </source>
</reference>
<dbReference type="AlphaFoldDB" id="A0AAD7N4H9"/>
<name>A0AAD7N4H9_9AGAR</name>
<dbReference type="EMBL" id="JARJLG010000104">
    <property type="protein sequence ID" value="KAJ7745233.1"/>
    <property type="molecule type" value="Genomic_DNA"/>
</dbReference>